<reference evidence="1 2" key="1">
    <citation type="submission" date="2018-06" db="EMBL/GenBank/DDBJ databases">
        <title>Azoarcus communis strain SWub3 genome.</title>
        <authorList>
            <person name="Zorraquino Salvo V."/>
            <person name="Toubiana D."/>
            <person name="Blumwald E."/>
        </authorList>
    </citation>
    <scope>NUCLEOTIDE SEQUENCE [LARGE SCALE GENOMIC DNA]</scope>
    <source>
        <strain evidence="1 2">SWub3</strain>
    </source>
</reference>
<keyword evidence="2" id="KW-1185">Reference proteome</keyword>
<gene>
    <name evidence="1" type="ORF">DNK49_05340</name>
</gene>
<dbReference type="EMBL" id="QKOE01000002">
    <property type="protein sequence ID" value="PZA17941.1"/>
    <property type="molecule type" value="Genomic_DNA"/>
</dbReference>
<evidence type="ECO:0000313" key="2">
    <source>
        <dbReference type="Proteomes" id="UP000248259"/>
    </source>
</evidence>
<name>A0A323V0C8_9RHOO</name>
<accession>A0A323V0C8</accession>
<comment type="caution">
    <text evidence="1">The sequence shown here is derived from an EMBL/GenBank/DDBJ whole genome shotgun (WGS) entry which is preliminary data.</text>
</comment>
<protein>
    <submittedName>
        <fullName evidence="1">Uncharacterized protein</fullName>
    </submittedName>
</protein>
<organism evidence="1 2">
    <name type="scientific">Parazoarcus communis SWub3 = DSM 12120</name>
    <dbReference type="NCBI Taxonomy" id="1121029"/>
    <lineage>
        <taxon>Bacteria</taxon>
        <taxon>Pseudomonadati</taxon>
        <taxon>Pseudomonadota</taxon>
        <taxon>Betaproteobacteria</taxon>
        <taxon>Rhodocyclales</taxon>
        <taxon>Zoogloeaceae</taxon>
        <taxon>Parazoarcus</taxon>
    </lineage>
</organism>
<dbReference type="AlphaFoldDB" id="A0A323V0C8"/>
<evidence type="ECO:0000313" key="1">
    <source>
        <dbReference type="EMBL" id="PZA17941.1"/>
    </source>
</evidence>
<dbReference type="Proteomes" id="UP000248259">
    <property type="component" value="Unassembled WGS sequence"/>
</dbReference>
<proteinExistence type="predicted"/>
<sequence>MPVIPPTDLLACEGHPSLLDRLAIATPRGQLMAMFGLGAERYVAPYDRKQLRIDVSLVIAD</sequence>